<evidence type="ECO:0000313" key="2">
    <source>
        <dbReference type="Proteomes" id="UP000318538"/>
    </source>
</evidence>
<dbReference type="EMBL" id="CP036525">
    <property type="protein sequence ID" value="QDT07984.1"/>
    <property type="molecule type" value="Genomic_DNA"/>
</dbReference>
<reference evidence="1 2" key="1">
    <citation type="submission" date="2019-02" db="EMBL/GenBank/DDBJ databases">
        <title>Deep-cultivation of Planctomycetes and their phenomic and genomic characterization uncovers novel biology.</title>
        <authorList>
            <person name="Wiegand S."/>
            <person name="Jogler M."/>
            <person name="Boedeker C."/>
            <person name="Pinto D."/>
            <person name="Vollmers J."/>
            <person name="Rivas-Marin E."/>
            <person name="Kohn T."/>
            <person name="Peeters S.H."/>
            <person name="Heuer A."/>
            <person name="Rast P."/>
            <person name="Oberbeckmann S."/>
            <person name="Bunk B."/>
            <person name="Jeske O."/>
            <person name="Meyerdierks A."/>
            <person name="Storesund J.E."/>
            <person name="Kallscheuer N."/>
            <person name="Luecker S."/>
            <person name="Lage O.M."/>
            <person name="Pohl T."/>
            <person name="Merkel B.J."/>
            <person name="Hornburger P."/>
            <person name="Mueller R.-W."/>
            <person name="Bruemmer F."/>
            <person name="Labrenz M."/>
            <person name="Spormann A.M."/>
            <person name="Op den Camp H."/>
            <person name="Overmann J."/>
            <person name="Amann R."/>
            <person name="Jetten M.S.M."/>
            <person name="Mascher T."/>
            <person name="Medema M.H."/>
            <person name="Devos D.P."/>
            <person name="Kaster A.-K."/>
            <person name="Ovreas L."/>
            <person name="Rohde M."/>
            <person name="Galperin M.Y."/>
            <person name="Jogler C."/>
        </authorList>
    </citation>
    <scope>NUCLEOTIDE SEQUENCE [LARGE SCALE GENOMIC DNA]</scope>
    <source>
        <strain evidence="1 2">K22_7</strain>
    </source>
</reference>
<dbReference type="AlphaFoldDB" id="A0A517NLG7"/>
<evidence type="ECO:0000313" key="1">
    <source>
        <dbReference type="EMBL" id="QDT07984.1"/>
    </source>
</evidence>
<dbReference type="KEGG" id="rlc:K227x_64140"/>
<protein>
    <submittedName>
        <fullName evidence="1">Uncharacterized protein</fullName>
    </submittedName>
</protein>
<name>A0A517NLG7_9BACT</name>
<sequence length="168" mass="18875">MATNNPSSETRVQLFNEAVLGSSPTDAIPMLLTSANAYWSPRQVVLDYKDGACYGAMVHYDRSQSFEVLRSAINTRFGKHEQPTFADDPTMGIWRMDDAGFTIQLSDDDDEDSYMAIYVRFVDPNTMATKIEELSETEPELFDDFPLDDFTDALRESDTTNPTTRDGG</sequence>
<proteinExistence type="predicted"/>
<gene>
    <name evidence="1" type="ORF">K227x_64140</name>
</gene>
<organism evidence="1 2">
    <name type="scientific">Rubripirellula lacrimiformis</name>
    <dbReference type="NCBI Taxonomy" id="1930273"/>
    <lineage>
        <taxon>Bacteria</taxon>
        <taxon>Pseudomonadati</taxon>
        <taxon>Planctomycetota</taxon>
        <taxon>Planctomycetia</taxon>
        <taxon>Pirellulales</taxon>
        <taxon>Pirellulaceae</taxon>
        <taxon>Rubripirellula</taxon>
    </lineage>
</organism>
<dbReference type="Proteomes" id="UP000318538">
    <property type="component" value="Chromosome"/>
</dbReference>
<keyword evidence="2" id="KW-1185">Reference proteome</keyword>
<accession>A0A517NLG7</accession>